<dbReference type="Proteomes" id="UP001597181">
    <property type="component" value="Unassembled WGS sequence"/>
</dbReference>
<dbReference type="RefSeq" id="WP_343957986.1">
    <property type="nucleotide sequence ID" value="NZ_BAAAKZ010000002.1"/>
</dbReference>
<feature type="region of interest" description="Disordered" evidence="1">
    <location>
        <begin position="163"/>
        <end position="224"/>
    </location>
</feature>
<evidence type="ECO:0000256" key="1">
    <source>
        <dbReference type="SAM" id="MobiDB-lite"/>
    </source>
</evidence>
<protein>
    <submittedName>
        <fullName evidence="2">DUF3027 domain-containing protein</fullName>
    </submittedName>
</protein>
<comment type="caution">
    <text evidence="2">The sequence shown here is derived from an EMBL/GenBank/DDBJ whole genome shotgun (WGS) entry which is preliminary data.</text>
</comment>
<keyword evidence="3" id="KW-1185">Reference proteome</keyword>
<name>A0ABW3TMZ6_9MICO</name>
<evidence type="ECO:0000313" key="3">
    <source>
        <dbReference type="Proteomes" id="UP001597181"/>
    </source>
</evidence>
<dbReference type="EMBL" id="JBHTLY010000002">
    <property type="protein sequence ID" value="MFD1201564.1"/>
    <property type="molecule type" value="Genomic_DNA"/>
</dbReference>
<gene>
    <name evidence="2" type="ORF">ACFQ3U_06625</name>
</gene>
<organism evidence="2 3">
    <name type="scientific">Leucobacter albus</name>
    <dbReference type="NCBI Taxonomy" id="272210"/>
    <lineage>
        <taxon>Bacteria</taxon>
        <taxon>Bacillati</taxon>
        <taxon>Actinomycetota</taxon>
        <taxon>Actinomycetes</taxon>
        <taxon>Micrococcales</taxon>
        <taxon>Microbacteriaceae</taxon>
        <taxon>Leucobacter</taxon>
    </lineage>
</organism>
<sequence>MSERGEFDEAAEAAEVAEAAEAATVEAVEIAERATAAVELDEPAPAVADPVLLSDQAREQARAALGEITDAATIGVAVGHEVHDARTVTLFFESTLAGYPGWRWAAALARVDAEAPVTVLEVELLPGEGAMLAPEWVPWSERLAQYRDAQSRQARQTAAERAAAEEAADELAEFDDADEDALENDYADFDDDLDGVDLDESELDESDLNEGDNDDDSDDDSDDR</sequence>
<proteinExistence type="predicted"/>
<accession>A0ABW3TMZ6</accession>
<reference evidence="3" key="1">
    <citation type="journal article" date="2019" name="Int. J. Syst. Evol. Microbiol.">
        <title>The Global Catalogue of Microorganisms (GCM) 10K type strain sequencing project: providing services to taxonomists for standard genome sequencing and annotation.</title>
        <authorList>
            <consortium name="The Broad Institute Genomics Platform"/>
            <consortium name="The Broad Institute Genome Sequencing Center for Infectious Disease"/>
            <person name="Wu L."/>
            <person name="Ma J."/>
        </authorList>
    </citation>
    <scope>NUCLEOTIDE SEQUENCE [LARGE SCALE GENOMIC DNA]</scope>
    <source>
        <strain evidence="3">CCUG 50213</strain>
    </source>
</reference>
<dbReference type="InterPro" id="IPR021391">
    <property type="entry name" value="DUF3027"/>
</dbReference>
<feature type="compositionally biased region" description="Acidic residues" evidence="1">
    <location>
        <begin position="166"/>
        <end position="224"/>
    </location>
</feature>
<evidence type="ECO:0000313" key="2">
    <source>
        <dbReference type="EMBL" id="MFD1201564.1"/>
    </source>
</evidence>
<dbReference type="Pfam" id="PF11228">
    <property type="entry name" value="DUF3027"/>
    <property type="match status" value="1"/>
</dbReference>